<dbReference type="KEGG" id="clac:EG342_04600"/>
<dbReference type="Proteomes" id="UP000236262">
    <property type="component" value="Unassembled WGS sequence"/>
</dbReference>
<organism evidence="2 3">
    <name type="scientific">Chryseobacterium lactis</name>
    <dbReference type="NCBI Taxonomy" id="1241981"/>
    <lineage>
        <taxon>Bacteria</taxon>
        <taxon>Pseudomonadati</taxon>
        <taxon>Bacteroidota</taxon>
        <taxon>Flavobacteriia</taxon>
        <taxon>Flavobacteriales</taxon>
        <taxon>Weeksellaceae</taxon>
        <taxon>Chryseobacterium group</taxon>
        <taxon>Chryseobacterium</taxon>
    </lineage>
</organism>
<reference evidence="1 4" key="2">
    <citation type="submission" date="2018-11" db="EMBL/GenBank/DDBJ databases">
        <title>Proposal to divide the Flavobacteriaceae and reorganize its genera based on Amino Acid Identity values calculated from whole genome sequences.</title>
        <authorList>
            <person name="Nicholson A.C."/>
            <person name="Gulvik C.A."/>
            <person name="Whitney A.M."/>
            <person name="Humrighouse B.W."/>
            <person name="Bell M."/>
            <person name="Holmes B."/>
            <person name="Steigerwalt A.G."/>
            <person name="Villarma A."/>
            <person name="Sheth M."/>
            <person name="Batra D."/>
            <person name="Pryor J."/>
            <person name="Bernardet J.-F."/>
            <person name="Hugo C."/>
            <person name="Kampfer P."/>
            <person name="Newman J."/>
            <person name="McQuiston J.R."/>
        </authorList>
    </citation>
    <scope>NUCLEOTIDE SEQUENCE [LARGE SCALE GENOMIC DNA]</scope>
    <source>
        <strain evidence="1 4">KC_1864</strain>
    </source>
</reference>
<protein>
    <submittedName>
        <fullName evidence="2">Uncharacterized protein</fullName>
    </submittedName>
</protein>
<accession>A0A3G6RQX1</accession>
<reference evidence="2 3" key="1">
    <citation type="submission" date="2018-01" db="EMBL/GenBank/DDBJ databases">
        <title>Draft genome sequences of Chryseobacterium lactis NCTC11390, Chryseobacterium oncorhynchi 701B-08, and Chryseobacterium viscerum 687B-08.</title>
        <authorList>
            <person name="Jeong J.-J."/>
            <person name="Lee Y.J."/>
            <person name="Park B."/>
            <person name="Choi I.-G."/>
            <person name="Kim K.D."/>
        </authorList>
    </citation>
    <scope>NUCLEOTIDE SEQUENCE [LARGE SCALE GENOMIC DNA]</scope>
    <source>
        <strain evidence="2 3">NCTC11390</strain>
    </source>
</reference>
<dbReference type="EMBL" id="CP033924">
    <property type="protein sequence ID" value="AZA85064.1"/>
    <property type="molecule type" value="Genomic_DNA"/>
</dbReference>
<dbReference type="AlphaFoldDB" id="A0A3G6RQX1"/>
<proteinExistence type="predicted"/>
<name>A0A3G6RQX1_CHRLC</name>
<dbReference type="Proteomes" id="UP000279972">
    <property type="component" value="Chromosome"/>
</dbReference>
<keyword evidence="4" id="KW-1185">Reference proteome</keyword>
<sequence length="74" mass="8369">MINISFMWIDINCPKCKYGIQIQLIDVKNEAVIYCHNCKSSIHLKDNDASSHKGVSDINSAFDKLNKTLKNLGK</sequence>
<evidence type="ECO:0000313" key="1">
    <source>
        <dbReference type="EMBL" id="AZA85064.1"/>
    </source>
</evidence>
<evidence type="ECO:0000313" key="2">
    <source>
        <dbReference type="EMBL" id="PNW15788.1"/>
    </source>
</evidence>
<dbReference type="EMBL" id="PPEH01000001">
    <property type="protein sequence ID" value="PNW15788.1"/>
    <property type="molecule type" value="Genomic_DNA"/>
</dbReference>
<evidence type="ECO:0000313" key="3">
    <source>
        <dbReference type="Proteomes" id="UP000236262"/>
    </source>
</evidence>
<dbReference type="OrthoDB" id="1495635at2"/>
<evidence type="ECO:0000313" key="4">
    <source>
        <dbReference type="Proteomes" id="UP000279972"/>
    </source>
</evidence>
<gene>
    <name evidence="2" type="ORF">C1637_01215</name>
    <name evidence="1" type="ORF">EG342_04600</name>
</gene>